<sequence length="90" mass="9848">MNTNIPRASMPEGLLSEFTQQLAQATGKPAQYTANKMHSIGKIGGAQNRTYSKRLCGLLAARLHISPDQIYINYCDRSTANVGWNSSTFA</sequence>
<dbReference type="EC" id="5.3.3.12" evidence="8"/>
<evidence type="ECO:0000256" key="14">
    <source>
        <dbReference type="ARBA" id="ARBA00046107"/>
    </source>
</evidence>
<evidence type="ECO:0000256" key="7">
    <source>
        <dbReference type="ARBA" id="ARBA00036823"/>
    </source>
</evidence>
<dbReference type="EMBL" id="JBBHLL010000634">
    <property type="protein sequence ID" value="KAK7799167.1"/>
    <property type="molecule type" value="Genomic_DNA"/>
</dbReference>
<proteinExistence type="inferred from homology"/>
<keyword evidence="4" id="KW-0964">Secreted</keyword>
<comment type="subcellular location">
    <subcellularLocation>
        <location evidence="1">Secreted</location>
    </subcellularLocation>
</comment>
<evidence type="ECO:0000256" key="4">
    <source>
        <dbReference type="ARBA" id="ARBA00022525"/>
    </source>
</evidence>
<comment type="catalytic activity">
    <reaction evidence="6">
        <text>3-phenylpyruvate = enol-phenylpyruvate</text>
        <dbReference type="Rhea" id="RHEA:17097"/>
        <dbReference type="ChEBI" id="CHEBI:16815"/>
        <dbReference type="ChEBI" id="CHEBI:18005"/>
        <dbReference type="EC" id="5.3.2.1"/>
    </reaction>
</comment>
<comment type="caution">
    <text evidence="15">The sequence shown here is derived from an EMBL/GenBank/DDBJ whole genome shotgun (WGS) entry which is preliminary data.</text>
</comment>
<evidence type="ECO:0000256" key="2">
    <source>
        <dbReference type="ARBA" id="ARBA00005851"/>
    </source>
</evidence>
<comment type="catalytic activity">
    <reaction evidence="7">
        <text>L-dopachrome = 5,6-dihydroxyindole-2-carboxylate</text>
        <dbReference type="Rhea" id="RHEA:13041"/>
        <dbReference type="ChEBI" id="CHEBI:16875"/>
        <dbReference type="ChEBI" id="CHEBI:57509"/>
        <dbReference type="EC" id="5.3.3.12"/>
    </reaction>
</comment>
<name>A0AAW0HDK4_MYOGA</name>
<evidence type="ECO:0000256" key="5">
    <source>
        <dbReference type="ARBA" id="ARBA00023235"/>
    </source>
</evidence>
<evidence type="ECO:0000256" key="6">
    <source>
        <dbReference type="ARBA" id="ARBA00036735"/>
    </source>
</evidence>
<evidence type="ECO:0000256" key="11">
    <source>
        <dbReference type="ARBA" id="ARBA00041631"/>
    </source>
</evidence>
<keyword evidence="16" id="KW-1185">Reference proteome</keyword>
<evidence type="ECO:0000256" key="8">
    <source>
        <dbReference type="ARBA" id="ARBA00038932"/>
    </source>
</evidence>
<accession>A0AAW0HDK4</accession>
<reference evidence="15 16" key="1">
    <citation type="journal article" date="2023" name="bioRxiv">
        <title>Conserved and derived expression patterns and positive selection on dental genes reveal complex evolutionary context of ever-growing rodent molars.</title>
        <authorList>
            <person name="Calamari Z.T."/>
            <person name="Song A."/>
            <person name="Cohen E."/>
            <person name="Akter M."/>
            <person name="Roy R.D."/>
            <person name="Hallikas O."/>
            <person name="Christensen M.M."/>
            <person name="Li P."/>
            <person name="Marangoni P."/>
            <person name="Jernvall J."/>
            <person name="Klein O.D."/>
        </authorList>
    </citation>
    <scope>NUCLEOTIDE SEQUENCE [LARGE SCALE GENOMIC DNA]</scope>
    <source>
        <strain evidence="15">V071</strain>
    </source>
</reference>
<dbReference type="GO" id="GO:0050178">
    <property type="term" value="F:phenylpyruvate tautomerase activity"/>
    <property type="evidence" value="ECO:0007669"/>
    <property type="project" value="UniProtKB-EC"/>
</dbReference>
<keyword evidence="3" id="KW-0202">Cytokine</keyword>
<comment type="function">
    <text evidence="14">Pro-inflammatory cytokine involved in the innate immune response to bacterial pathogens. The expression of MIF at sites of inflammation suggests a role as mediator in regulating the function of macrophages in host defense. Counteracts the anti-inflammatory activity of glucocorticoids. Has phenylpyruvate tautomerase and dopachrome tautomerase activity (in vitro), but the physiological substrate is not known. It is not clear whether the tautomerase activity has any physiological relevance, and whether it is important for cytokine activity.</text>
</comment>
<dbReference type="Proteomes" id="UP001488838">
    <property type="component" value="Unassembled WGS sequence"/>
</dbReference>
<dbReference type="GO" id="GO:0005125">
    <property type="term" value="F:cytokine activity"/>
    <property type="evidence" value="ECO:0007669"/>
    <property type="project" value="UniProtKB-KW"/>
</dbReference>
<dbReference type="GO" id="GO:0005615">
    <property type="term" value="C:extracellular space"/>
    <property type="evidence" value="ECO:0007669"/>
    <property type="project" value="UniProtKB-KW"/>
</dbReference>
<dbReference type="Gene3D" id="3.30.429.10">
    <property type="entry name" value="Macrophage Migration Inhibitory Factor"/>
    <property type="match status" value="2"/>
</dbReference>
<dbReference type="InterPro" id="IPR014347">
    <property type="entry name" value="Tautomerase/MIF_sf"/>
</dbReference>
<dbReference type="EC" id="5.3.2.1" evidence="9"/>
<protein>
    <recommendedName>
        <fullName evidence="10">Macrophage migration inhibitory factor</fullName>
        <ecNumber evidence="9">5.3.2.1</ecNumber>
        <ecNumber evidence="8">5.3.3.12</ecNumber>
    </recommendedName>
    <alternativeName>
        <fullName evidence="13">L-dopachrome isomerase</fullName>
    </alternativeName>
    <alternativeName>
        <fullName evidence="11">L-dopachrome tautomerase</fullName>
    </alternativeName>
    <alternativeName>
        <fullName evidence="12">Phenylpyruvate tautomerase</fullName>
    </alternativeName>
</protein>
<gene>
    <name evidence="15" type="ORF">U0070_020353</name>
</gene>
<evidence type="ECO:0000256" key="10">
    <source>
        <dbReference type="ARBA" id="ARBA00039619"/>
    </source>
</evidence>
<dbReference type="AlphaFoldDB" id="A0AAW0HDK4"/>
<dbReference type="SUPFAM" id="SSF55331">
    <property type="entry name" value="Tautomerase/MIF"/>
    <property type="match status" value="1"/>
</dbReference>
<evidence type="ECO:0000313" key="15">
    <source>
        <dbReference type="EMBL" id="KAK7799167.1"/>
    </source>
</evidence>
<dbReference type="PANTHER" id="PTHR11954">
    <property type="entry name" value="D-DOPACHROME DECARBOXYLASE"/>
    <property type="match status" value="1"/>
</dbReference>
<keyword evidence="5" id="KW-0413">Isomerase</keyword>
<dbReference type="GO" id="GO:0004167">
    <property type="term" value="F:dopachrome isomerase activity"/>
    <property type="evidence" value="ECO:0007669"/>
    <property type="project" value="UniProtKB-EC"/>
</dbReference>
<evidence type="ECO:0000256" key="12">
    <source>
        <dbReference type="ARBA" id="ARBA00041912"/>
    </source>
</evidence>
<dbReference type="InterPro" id="IPR001398">
    <property type="entry name" value="Macrophage_inhib_fac"/>
</dbReference>
<evidence type="ECO:0000256" key="3">
    <source>
        <dbReference type="ARBA" id="ARBA00022514"/>
    </source>
</evidence>
<comment type="similarity">
    <text evidence="2">Belongs to the MIF family.</text>
</comment>
<dbReference type="PANTHER" id="PTHR11954:SF6">
    <property type="entry name" value="MACROPHAGE MIGRATION INHIBITORY FACTOR"/>
    <property type="match status" value="1"/>
</dbReference>
<evidence type="ECO:0000313" key="16">
    <source>
        <dbReference type="Proteomes" id="UP001488838"/>
    </source>
</evidence>
<evidence type="ECO:0000256" key="13">
    <source>
        <dbReference type="ARBA" id="ARBA00042730"/>
    </source>
</evidence>
<evidence type="ECO:0000256" key="1">
    <source>
        <dbReference type="ARBA" id="ARBA00004613"/>
    </source>
</evidence>
<organism evidence="15 16">
    <name type="scientific">Myodes glareolus</name>
    <name type="common">Bank vole</name>
    <name type="synonym">Clethrionomys glareolus</name>
    <dbReference type="NCBI Taxonomy" id="447135"/>
    <lineage>
        <taxon>Eukaryota</taxon>
        <taxon>Metazoa</taxon>
        <taxon>Chordata</taxon>
        <taxon>Craniata</taxon>
        <taxon>Vertebrata</taxon>
        <taxon>Euteleostomi</taxon>
        <taxon>Mammalia</taxon>
        <taxon>Eutheria</taxon>
        <taxon>Euarchontoglires</taxon>
        <taxon>Glires</taxon>
        <taxon>Rodentia</taxon>
        <taxon>Myomorpha</taxon>
        <taxon>Muroidea</taxon>
        <taxon>Cricetidae</taxon>
        <taxon>Arvicolinae</taxon>
        <taxon>Myodes</taxon>
    </lineage>
</organism>
<dbReference type="Pfam" id="PF01187">
    <property type="entry name" value="MIF"/>
    <property type="match status" value="2"/>
</dbReference>
<evidence type="ECO:0000256" key="9">
    <source>
        <dbReference type="ARBA" id="ARBA00039086"/>
    </source>
</evidence>